<dbReference type="Proteomes" id="UP001218638">
    <property type="component" value="Chromosome"/>
</dbReference>
<organism evidence="5 6">
    <name type="scientific">Synoicihabitans lomoniglobus</name>
    <dbReference type="NCBI Taxonomy" id="2909285"/>
    <lineage>
        <taxon>Bacteria</taxon>
        <taxon>Pseudomonadati</taxon>
        <taxon>Verrucomicrobiota</taxon>
        <taxon>Opitutia</taxon>
        <taxon>Opitutales</taxon>
        <taxon>Opitutaceae</taxon>
        <taxon>Synoicihabitans</taxon>
    </lineage>
</organism>
<dbReference type="KEGG" id="slom:PXH66_22965"/>
<evidence type="ECO:0000259" key="4">
    <source>
        <dbReference type="PROSITE" id="PS50987"/>
    </source>
</evidence>
<dbReference type="InterPro" id="IPR036390">
    <property type="entry name" value="WH_DNA-bd_sf"/>
</dbReference>
<reference evidence="5" key="1">
    <citation type="submission" date="2023-03" db="EMBL/GenBank/DDBJ databases">
        <title>Lomoglobus Profundus gen. nov., sp. nov., a novel member of the phylum Verrucomicrobia, isolated from deep-marine sediment of South China Sea.</title>
        <authorList>
            <person name="Ahmad T."/>
            <person name="Ishaq S.E."/>
            <person name="Wang F."/>
        </authorList>
    </citation>
    <scope>NUCLEOTIDE SEQUENCE</scope>
    <source>
        <strain evidence="5">LMO-M01</strain>
    </source>
</reference>
<dbReference type="RefSeq" id="WP_330928261.1">
    <property type="nucleotide sequence ID" value="NZ_CP119075.1"/>
</dbReference>
<dbReference type="GO" id="GO:0003677">
    <property type="term" value="F:DNA binding"/>
    <property type="evidence" value="ECO:0007669"/>
    <property type="project" value="UniProtKB-KW"/>
</dbReference>
<dbReference type="NCBIfam" id="NF033788">
    <property type="entry name" value="HTH_metalloreg"/>
    <property type="match status" value="1"/>
</dbReference>
<protein>
    <submittedName>
        <fullName evidence="5">Metalloregulator ArsR/SmtB family transcription factor</fullName>
    </submittedName>
</protein>
<dbReference type="CDD" id="cd00090">
    <property type="entry name" value="HTH_ARSR"/>
    <property type="match status" value="1"/>
</dbReference>
<evidence type="ECO:0000313" key="6">
    <source>
        <dbReference type="Proteomes" id="UP001218638"/>
    </source>
</evidence>
<dbReference type="SMART" id="SM00418">
    <property type="entry name" value="HTH_ARSR"/>
    <property type="match status" value="1"/>
</dbReference>
<dbReference type="Gene3D" id="1.10.10.10">
    <property type="entry name" value="Winged helix-like DNA-binding domain superfamily/Winged helix DNA-binding domain"/>
    <property type="match status" value="1"/>
</dbReference>
<gene>
    <name evidence="5" type="ORF">PXH66_22965</name>
</gene>
<evidence type="ECO:0000256" key="1">
    <source>
        <dbReference type="ARBA" id="ARBA00023015"/>
    </source>
</evidence>
<keyword evidence="2" id="KW-0238">DNA-binding</keyword>
<dbReference type="PANTHER" id="PTHR33154:SF18">
    <property type="entry name" value="ARSENICAL RESISTANCE OPERON REPRESSOR"/>
    <property type="match status" value="1"/>
</dbReference>
<keyword evidence="1" id="KW-0805">Transcription regulation</keyword>
<keyword evidence="6" id="KW-1185">Reference proteome</keyword>
<feature type="domain" description="HTH arsR-type" evidence="4">
    <location>
        <begin position="1"/>
        <end position="90"/>
    </location>
</feature>
<keyword evidence="3" id="KW-0804">Transcription</keyword>
<dbReference type="InterPro" id="IPR051081">
    <property type="entry name" value="HTH_MetalResp_TranReg"/>
</dbReference>
<dbReference type="AlphaFoldDB" id="A0AAF0CP10"/>
<evidence type="ECO:0000256" key="2">
    <source>
        <dbReference type="ARBA" id="ARBA00023125"/>
    </source>
</evidence>
<dbReference type="InterPro" id="IPR036388">
    <property type="entry name" value="WH-like_DNA-bd_sf"/>
</dbReference>
<evidence type="ECO:0000313" key="5">
    <source>
        <dbReference type="EMBL" id="WED65210.1"/>
    </source>
</evidence>
<dbReference type="Pfam" id="PF01022">
    <property type="entry name" value="HTH_5"/>
    <property type="match status" value="1"/>
</dbReference>
<dbReference type="PRINTS" id="PR00778">
    <property type="entry name" value="HTHARSR"/>
</dbReference>
<dbReference type="InterPro" id="IPR011991">
    <property type="entry name" value="ArsR-like_HTH"/>
</dbReference>
<dbReference type="InterPro" id="IPR001845">
    <property type="entry name" value="HTH_ArsR_DNA-bd_dom"/>
</dbReference>
<dbReference type="PANTHER" id="PTHR33154">
    <property type="entry name" value="TRANSCRIPTIONAL REGULATOR, ARSR FAMILY"/>
    <property type="match status" value="1"/>
</dbReference>
<name>A0AAF0CP10_9BACT</name>
<accession>A0AAF0CP10</accession>
<evidence type="ECO:0000256" key="3">
    <source>
        <dbReference type="ARBA" id="ARBA00023163"/>
    </source>
</evidence>
<sequence length="116" mass="13173">MKLLPIYECLRDPTRLRLLHLLQTAGPLCVCHLQHALNEPQVKISKHLAYLRRHGLVQARRDGQWMHYRLVTRPSVALARNLDCLRDCAAGEPIFARDVKRLQSAQASSRLCGPAS</sequence>
<dbReference type="EMBL" id="CP119075">
    <property type="protein sequence ID" value="WED65210.1"/>
    <property type="molecule type" value="Genomic_DNA"/>
</dbReference>
<dbReference type="GO" id="GO:0003700">
    <property type="term" value="F:DNA-binding transcription factor activity"/>
    <property type="evidence" value="ECO:0007669"/>
    <property type="project" value="InterPro"/>
</dbReference>
<dbReference type="PROSITE" id="PS50987">
    <property type="entry name" value="HTH_ARSR_2"/>
    <property type="match status" value="1"/>
</dbReference>
<dbReference type="SUPFAM" id="SSF46785">
    <property type="entry name" value="Winged helix' DNA-binding domain"/>
    <property type="match status" value="1"/>
</dbReference>
<proteinExistence type="predicted"/>